<gene>
    <name evidence="3" type="ORF">KCU98_g6635</name>
</gene>
<dbReference type="Gene3D" id="1.10.8.10">
    <property type="entry name" value="DNA helicase RuvA subunit, C-terminal domain"/>
    <property type="match status" value="1"/>
</dbReference>
<feature type="compositionally biased region" description="Basic and acidic residues" evidence="1">
    <location>
        <begin position="46"/>
        <end position="72"/>
    </location>
</feature>
<dbReference type="Pfam" id="PF02845">
    <property type="entry name" value="CUE"/>
    <property type="match status" value="1"/>
</dbReference>
<feature type="compositionally biased region" description="Polar residues" evidence="1">
    <location>
        <begin position="20"/>
        <end position="33"/>
    </location>
</feature>
<feature type="region of interest" description="Disordered" evidence="1">
    <location>
        <begin position="1"/>
        <end position="95"/>
    </location>
</feature>
<dbReference type="AlphaFoldDB" id="A0A9P8JWM9"/>
<reference evidence="3" key="1">
    <citation type="journal article" date="2021" name="J Fungi (Basel)">
        <title>Virulence traits and population genomics of the black yeast Aureobasidium melanogenum.</title>
        <authorList>
            <person name="Cernosa A."/>
            <person name="Sun X."/>
            <person name="Gostincar C."/>
            <person name="Fang C."/>
            <person name="Gunde-Cimerman N."/>
            <person name="Song Z."/>
        </authorList>
    </citation>
    <scope>NUCLEOTIDE SEQUENCE</scope>
    <source>
        <strain evidence="3">EXF-9298</strain>
    </source>
</reference>
<feature type="domain" description="CUE" evidence="2">
    <location>
        <begin position="98"/>
        <end position="141"/>
    </location>
</feature>
<organism evidence="3 4">
    <name type="scientific">Aureobasidium melanogenum</name>
    <name type="common">Aureobasidium pullulans var. melanogenum</name>
    <dbReference type="NCBI Taxonomy" id="46634"/>
    <lineage>
        <taxon>Eukaryota</taxon>
        <taxon>Fungi</taxon>
        <taxon>Dikarya</taxon>
        <taxon>Ascomycota</taxon>
        <taxon>Pezizomycotina</taxon>
        <taxon>Dothideomycetes</taxon>
        <taxon>Dothideomycetidae</taxon>
        <taxon>Dothideales</taxon>
        <taxon>Saccotheciaceae</taxon>
        <taxon>Aureobasidium</taxon>
    </lineage>
</organism>
<dbReference type="PROSITE" id="PS51140">
    <property type="entry name" value="CUE"/>
    <property type="match status" value="1"/>
</dbReference>
<dbReference type="GO" id="GO:0043130">
    <property type="term" value="F:ubiquitin binding"/>
    <property type="evidence" value="ECO:0007669"/>
    <property type="project" value="InterPro"/>
</dbReference>
<feature type="non-terminal residue" evidence="3">
    <location>
        <position position="141"/>
    </location>
</feature>
<dbReference type="InterPro" id="IPR003892">
    <property type="entry name" value="CUE"/>
</dbReference>
<dbReference type="InterPro" id="IPR009060">
    <property type="entry name" value="UBA-like_sf"/>
</dbReference>
<evidence type="ECO:0000313" key="3">
    <source>
        <dbReference type="EMBL" id="KAG9982650.1"/>
    </source>
</evidence>
<keyword evidence="4" id="KW-1185">Reference proteome</keyword>
<dbReference type="SMART" id="SM00546">
    <property type="entry name" value="CUE"/>
    <property type="match status" value="1"/>
</dbReference>
<reference evidence="3" key="2">
    <citation type="submission" date="2021-08" db="EMBL/GenBank/DDBJ databases">
        <authorList>
            <person name="Gostincar C."/>
            <person name="Sun X."/>
            <person name="Song Z."/>
            <person name="Gunde-Cimerman N."/>
        </authorList>
    </citation>
    <scope>NUCLEOTIDE SEQUENCE</scope>
    <source>
        <strain evidence="3">EXF-9298</strain>
    </source>
</reference>
<dbReference type="CDD" id="cd14369">
    <property type="entry name" value="CUE_VPS9_like"/>
    <property type="match status" value="1"/>
</dbReference>
<accession>A0A9P8JWM9</accession>
<protein>
    <recommendedName>
        <fullName evidence="2">CUE domain-containing protein</fullName>
    </recommendedName>
</protein>
<evidence type="ECO:0000256" key="1">
    <source>
        <dbReference type="SAM" id="MobiDB-lite"/>
    </source>
</evidence>
<dbReference type="InterPro" id="IPR041804">
    <property type="entry name" value="Vps9_CUE"/>
</dbReference>
<dbReference type="EMBL" id="JAHFXS010000688">
    <property type="protein sequence ID" value="KAG9982650.1"/>
    <property type="molecule type" value="Genomic_DNA"/>
</dbReference>
<feature type="non-terminal residue" evidence="3">
    <location>
        <position position="1"/>
    </location>
</feature>
<feature type="compositionally biased region" description="Low complexity" evidence="1">
    <location>
        <begin position="73"/>
        <end position="85"/>
    </location>
</feature>
<dbReference type="SUPFAM" id="SSF46934">
    <property type="entry name" value="UBA-like"/>
    <property type="match status" value="1"/>
</dbReference>
<sequence length="141" mass="15447">PLSTIGRMFSDESQPSSSSPRQLATPQPISTPRLSPGLPALPQHRKSAEDTRTLRSAERREMDRARSFESSRGRSSQDSAARQASTDMAEAQRIQAQEHQVVVETLQGMFPDLDREVISDVVRMKEGRVGSAVDACLALNG</sequence>
<evidence type="ECO:0000259" key="2">
    <source>
        <dbReference type="PROSITE" id="PS51140"/>
    </source>
</evidence>
<comment type="caution">
    <text evidence="3">The sequence shown here is derived from an EMBL/GenBank/DDBJ whole genome shotgun (WGS) entry which is preliminary data.</text>
</comment>
<name>A0A9P8JWM9_AURME</name>
<dbReference type="Proteomes" id="UP000729357">
    <property type="component" value="Unassembled WGS sequence"/>
</dbReference>
<proteinExistence type="predicted"/>
<evidence type="ECO:0000313" key="4">
    <source>
        <dbReference type="Proteomes" id="UP000729357"/>
    </source>
</evidence>